<evidence type="ECO:0000313" key="5">
    <source>
        <dbReference type="Proteomes" id="UP000697995"/>
    </source>
</evidence>
<feature type="domain" description="Acyltransferase 3" evidence="3">
    <location>
        <begin position="541"/>
        <end position="887"/>
    </location>
</feature>
<dbReference type="EMBL" id="NRSG01000146">
    <property type="protein sequence ID" value="MBK1660097.1"/>
    <property type="molecule type" value="Genomic_DNA"/>
</dbReference>
<gene>
    <name evidence="4" type="ORF">CKO45_17845</name>
</gene>
<feature type="region of interest" description="Disordered" evidence="1">
    <location>
        <begin position="517"/>
        <end position="536"/>
    </location>
</feature>
<evidence type="ECO:0000256" key="1">
    <source>
        <dbReference type="SAM" id="MobiDB-lite"/>
    </source>
</evidence>
<keyword evidence="2" id="KW-0812">Transmembrane</keyword>
<feature type="transmembrane region" description="Helical" evidence="2">
    <location>
        <begin position="636"/>
        <end position="656"/>
    </location>
</feature>
<feature type="transmembrane region" description="Helical" evidence="2">
    <location>
        <begin position="7"/>
        <end position="26"/>
    </location>
</feature>
<dbReference type="RefSeq" id="WP_133221496.1">
    <property type="nucleotide sequence ID" value="NZ_NRSG01000146.1"/>
</dbReference>
<keyword evidence="2" id="KW-0472">Membrane</keyword>
<keyword evidence="5" id="KW-1185">Reference proteome</keyword>
<reference evidence="4 5" key="1">
    <citation type="journal article" date="2020" name="Microorganisms">
        <title>Osmotic Adaptation and Compatible Solute Biosynthesis of Phototrophic Bacteria as Revealed from Genome Analyses.</title>
        <authorList>
            <person name="Imhoff J.F."/>
            <person name="Rahn T."/>
            <person name="Kunzel S."/>
            <person name="Keller A."/>
            <person name="Neulinger S.C."/>
        </authorList>
    </citation>
    <scope>NUCLEOTIDE SEQUENCE [LARGE SCALE GENOMIC DNA]</scope>
    <source>
        <strain evidence="4 5">DSM 15382</strain>
    </source>
</reference>
<evidence type="ECO:0000256" key="2">
    <source>
        <dbReference type="SAM" id="Phobius"/>
    </source>
</evidence>
<dbReference type="Proteomes" id="UP000697995">
    <property type="component" value="Unassembled WGS sequence"/>
</dbReference>
<evidence type="ECO:0000259" key="3">
    <source>
        <dbReference type="Pfam" id="PF01757"/>
    </source>
</evidence>
<evidence type="ECO:0000313" key="4">
    <source>
        <dbReference type="EMBL" id="MBK1660097.1"/>
    </source>
</evidence>
<dbReference type="InterPro" id="IPR050879">
    <property type="entry name" value="Acyltransferase_3"/>
</dbReference>
<feature type="transmembrane region" description="Helical" evidence="2">
    <location>
        <begin position="32"/>
        <end position="56"/>
    </location>
</feature>
<dbReference type="InterPro" id="IPR002656">
    <property type="entry name" value="Acyl_transf_3_dom"/>
</dbReference>
<feature type="transmembrane region" description="Helical" evidence="2">
    <location>
        <begin position="292"/>
        <end position="316"/>
    </location>
</feature>
<feature type="transmembrane region" description="Helical" evidence="2">
    <location>
        <begin position="869"/>
        <end position="890"/>
    </location>
</feature>
<feature type="transmembrane region" description="Helical" evidence="2">
    <location>
        <begin position="229"/>
        <end position="250"/>
    </location>
</feature>
<feature type="transmembrane region" description="Helical" evidence="2">
    <location>
        <begin position="748"/>
        <end position="765"/>
    </location>
</feature>
<keyword evidence="2" id="KW-1133">Transmembrane helix</keyword>
<comment type="caution">
    <text evidence="4">The sequence shown here is derived from an EMBL/GenBank/DDBJ whole genome shotgun (WGS) entry which is preliminary data.</text>
</comment>
<feature type="transmembrane region" description="Helical" evidence="2">
    <location>
        <begin position="381"/>
        <end position="403"/>
    </location>
</feature>
<dbReference type="Pfam" id="PF01757">
    <property type="entry name" value="Acyl_transf_3"/>
    <property type="match status" value="1"/>
</dbReference>
<proteinExistence type="predicted"/>
<feature type="transmembrane region" description="Helical" evidence="2">
    <location>
        <begin position="357"/>
        <end position="375"/>
    </location>
</feature>
<sequence length="915" mass="95976">MWVLAESMAAAGFSLFPMLAIGVVIGPHAAGAGLVAIAAFLVAETLAGAVPSYALGRLKILERRHARGAAAVSIVSGLAAGAALALLSPLLARQVGDPAVGELVLPLAPLLPLAALSAVASGPCSRGSRSGSPAARLLLGQALAMLAGLVLAGTGYGPWAMVAAQVVATTVTCGLMLHARVGPTGWSGGRTGQGWGPWPPEDRSAQRDRRPAAVPRLGGVLALTVKHRVFLLALGLLVLPSVLAICHFAFRLVDGSLGIVGRTVSRLGMPRLCALRHDRDGMAEAYGDLAQLHALLGVPICLGIALTAPQIVALLFGSSWAGMGAAAQIVAAAALPTVLHGDTDSLFVALGKARRDLPIAVAALALPLLLLVLLRPQTPEGAALVWAIPSLILPPVLAMIILGELNRSPLWLLRRIAPALLAGAALVLAVLLARQHAALDPWPQLITTMAAGAVAYCGTAWIALRGRFPWPLSTMPREALPGVPQRGQGAAQPAAGWTIEPGTARLDDTGRGTAAGRWVARKPGSASETRGRQEGGATRVHALDSLRGIAALSVVIYHGLLVWPALHETLGGQGVPFFRTSQDPLTTALLTIPPSSLLWRGREAVLLFFVLSGYVLAQALLRGGSHPYLPFVTRRACRLLLPCVAVALPVALLVMLTDPVQREGWSVWVTGHWDGPVTMGQVLSHALLLDQPYDLNSPLWSLHYEWRISLVFPLLLALSRFGPGRAMAASLGCLALGAAEMRLLGSDWLSMLVFVPHFMMGIVLARDGAGWSAHIALLSRPTRLGLWAVCYLLLSYRWIAPGFALIVDLLNGLGAALLIALVLASPRAQAALAWTPLAWLGKVSFSLYLVHVPVLLAALHLAPEAWPQAAVVIGALALSLPLAAVLYSVVERPTIQLGRHLTRRRASPRAWVKPA</sequence>
<feature type="transmembrane region" description="Helical" evidence="2">
    <location>
        <begin position="415"/>
        <end position="433"/>
    </location>
</feature>
<feature type="transmembrane region" description="Helical" evidence="2">
    <location>
        <begin position="68"/>
        <end position="91"/>
    </location>
</feature>
<feature type="transmembrane region" description="Helical" evidence="2">
    <location>
        <begin position="604"/>
        <end position="624"/>
    </location>
</feature>
<feature type="transmembrane region" description="Helical" evidence="2">
    <location>
        <begin position="845"/>
        <end position="863"/>
    </location>
</feature>
<dbReference type="Pfam" id="PF13440">
    <property type="entry name" value="Polysacc_synt_3"/>
    <property type="match status" value="2"/>
</dbReference>
<protein>
    <recommendedName>
        <fullName evidence="3">Acyltransferase 3 domain-containing protein</fullName>
    </recommendedName>
</protein>
<feature type="transmembrane region" description="Helical" evidence="2">
    <location>
        <begin position="802"/>
        <end position="824"/>
    </location>
</feature>
<dbReference type="PANTHER" id="PTHR23028">
    <property type="entry name" value="ACETYLTRANSFERASE"/>
    <property type="match status" value="1"/>
</dbReference>
<feature type="transmembrane region" description="Helical" evidence="2">
    <location>
        <begin position="134"/>
        <end position="153"/>
    </location>
</feature>
<feature type="transmembrane region" description="Helical" evidence="2">
    <location>
        <begin position="549"/>
        <end position="566"/>
    </location>
</feature>
<accession>A0ABS1D1C3</accession>
<organism evidence="4 5">
    <name type="scientific">Paracraurococcus ruber</name>
    <dbReference type="NCBI Taxonomy" id="77675"/>
    <lineage>
        <taxon>Bacteria</taxon>
        <taxon>Pseudomonadati</taxon>
        <taxon>Pseudomonadota</taxon>
        <taxon>Alphaproteobacteria</taxon>
        <taxon>Acetobacterales</taxon>
        <taxon>Roseomonadaceae</taxon>
        <taxon>Paracraurococcus</taxon>
    </lineage>
</organism>
<feature type="transmembrane region" description="Helical" evidence="2">
    <location>
        <begin position="445"/>
        <end position="464"/>
    </location>
</feature>
<name>A0ABS1D1C3_9PROT</name>